<accession>A0A9P1D3B2</accession>
<evidence type="ECO:0000313" key="4">
    <source>
        <dbReference type="Proteomes" id="UP001152797"/>
    </source>
</evidence>
<organism evidence="2">
    <name type="scientific">Cladocopium goreaui</name>
    <dbReference type="NCBI Taxonomy" id="2562237"/>
    <lineage>
        <taxon>Eukaryota</taxon>
        <taxon>Sar</taxon>
        <taxon>Alveolata</taxon>
        <taxon>Dinophyceae</taxon>
        <taxon>Suessiales</taxon>
        <taxon>Symbiodiniaceae</taxon>
        <taxon>Cladocopium</taxon>
    </lineage>
</organism>
<sequence length="337" mass="38912">MASKSSNAENDAAKVATLTEEVHTLRVKLKDLQRGQQELTEQLVPIERLKSQMRKEKKLKEEAEHQIEVLEMEKRKLNDEVNRLLRDLVFQKGETMKFENRSLDLEKLVVQLGQSERGAQGELLRAQEREQLSRVDAFNSGIAKRSAEEERDEALARAHSKEQQLKALKAEWSVLCHHHEKLQEELVERRVEVNALTKDQVVLRKEHVELQEKHQAQEEALQQSLAEVEALRVRSDMLETDLKTCKPPPPSETLPDMDNEQPLALVKELAADWRESMEVVDQARIFRSAMDPALANYLQREISCLKSRRDYPRCAAARQMRGRILDACHGHGPLFRE</sequence>
<dbReference type="AlphaFoldDB" id="A0A9P1D3B2"/>
<dbReference type="EMBL" id="CAMXCT010003301">
    <property type="protein sequence ID" value="CAI4003592.1"/>
    <property type="molecule type" value="Genomic_DNA"/>
</dbReference>
<evidence type="ECO:0000256" key="1">
    <source>
        <dbReference type="SAM" id="Coils"/>
    </source>
</evidence>
<evidence type="ECO:0000313" key="3">
    <source>
        <dbReference type="EMBL" id="CAL4790904.1"/>
    </source>
</evidence>
<evidence type="ECO:0000313" key="2">
    <source>
        <dbReference type="EMBL" id="CAI4003592.1"/>
    </source>
</evidence>
<dbReference type="EMBL" id="CAMXCT020003301">
    <property type="protein sequence ID" value="CAL1156967.1"/>
    <property type="molecule type" value="Genomic_DNA"/>
</dbReference>
<keyword evidence="1" id="KW-0175">Coiled coil</keyword>
<reference evidence="2" key="1">
    <citation type="submission" date="2022-10" db="EMBL/GenBank/DDBJ databases">
        <authorList>
            <person name="Chen Y."/>
            <person name="Dougan E. K."/>
            <person name="Chan C."/>
            <person name="Rhodes N."/>
            <person name="Thang M."/>
        </authorList>
    </citation>
    <scope>NUCLEOTIDE SEQUENCE</scope>
</reference>
<feature type="coiled-coil region" evidence="1">
    <location>
        <begin position="15"/>
        <end position="94"/>
    </location>
</feature>
<keyword evidence="4" id="KW-1185">Reference proteome</keyword>
<feature type="coiled-coil region" evidence="1">
    <location>
        <begin position="144"/>
        <end position="234"/>
    </location>
</feature>
<reference evidence="3 4" key="2">
    <citation type="submission" date="2024-05" db="EMBL/GenBank/DDBJ databases">
        <authorList>
            <person name="Chen Y."/>
            <person name="Shah S."/>
            <person name="Dougan E. K."/>
            <person name="Thang M."/>
            <person name="Chan C."/>
        </authorList>
    </citation>
    <scope>NUCLEOTIDE SEQUENCE [LARGE SCALE GENOMIC DNA]</scope>
</reference>
<dbReference type="OrthoDB" id="437726at2759"/>
<protein>
    <submittedName>
        <fullName evidence="3">Peptide chain release factor 1</fullName>
    </submittedName>
</protein>
<comment type="caution">
    <text evidence="2">The sequence shown here is derived from an EMBL/GenBank/DDBJ whole genome shotgun (WGS) entry which is preliminary data.</text>
</comment>
<gene>
    <name evidence="2" type="ORF">C1SCF055_LOCUS29451</name>
</gene>
<dbReference type="Proteomes" id="UP001152797">
    <property type="component" value="Unassembled WGS sequence"/>
</dbReference>
<dbReference type="EMBL" id="CAMXCT030003301">
    <property type="protein sequence ID" value="CAL4790904.1"/>
    <property type="molecule type" value="Genomic_DNA"/>
</dbReference>
<proteinExistence type="predicted"/>
<name>A0A9P1D3B2_9DINO</name>